<evidence type="ECO:0000256" key="1">
    <source>
        <dbReference type="SAM" id="MobiDB-lite"/>
    </source>
</evidence>
<comment type="caution">
    <text evidence="3">The sequence shown here is derived from an EMBL/GenBank/DDBJ whole genome shotgun (WGS) entry which is preliminary data.</text>
</comment>
<dbReference type="OrthoDB" id="10282289at2759"/>
<name>A0A812VGD1_9DINO</name>
<evidence type="ECO:0000313" key="3">
    <source>
        <dbReference type="EMBL" id="CAE7618306.1"/>
    </source>
</evidence>
<proteinExistence type="predicted"/>
<feature type="region of interest" description="Disordered" evidence="1">
    <location>
        <begin position="1"/>
        <end position="20"/>
    </location>
</feature>
<keyword evidence="2" id="KW-1133">Transmembrane helix</keyword>
<protein>
    <submittedName>
        <fullName evidence="3">Uncharacterized protein</fullName>
    </submittedName>
</protein>
<dbReference type="EMBL" id="CAJNDS010002848">
    <property type="protein sequence ID" value="CAE7618306.1"/>
    <property type="molecule type" value="Genomic_DNA"/>
</dbReference>
<evidence type="ECO:0000313" key="4">
    <source>
        <dbReference type="Proteomes" id="UP000604046"/>
    </source>
</evidence>
<organism evidence="3 4">
    <name type="scientific">Symbiodinium natans</name>
    <dbReference type="NCBI Taxonomy" id="878477"/>
    <lineage>
        <taxon>Eukaryota</taxon>
        <taxon>Sar</taxon>
        <taxon>Alveolata</taxon>
        <taxon>Dinophyceae</taxon>
        <taxon>Suessiales</taxon>
        <taxon>Symbiodiniaceae</taxon>
        <taxon>Symbiodinium</taxon>
    </lineage>
</organism>
<gene>
    <name evidence="3" type="ORF">SNAT2548_LOCUS35142</name>
</gene>
<evidence type="ECO:0000256" key="2">
    <source>
        <dbReference type="SAM" id="Phobius"/>
    </source>
</evidence>
<keyword evidence="2" id="KW-0812">Transmembrane</keyword>
<sequence length="178" mass="20017">MEAAQPLSARSEDAASMPNSARGLLEVEQPDLQMPMKGSHEISEEEFQQLDVFINQMIGCLQQCELIFFVGLPLMGIAGAFFTTKEAGFPILFYLGYVPLLLVNKGIELYFLQHWKNMDPVANQIQKEQWGLFFQNPVMLLFNGVMEHLDLFLDVVFVATAYATGYKILAAASTATWR</sequence>
<dbReference type="Proteomes" id="UP000604046">
    <property type="component" value="Unassembled WGS sequence"/>
</dbReference>
<feature type="transmembrane region" description="Helical" evidence="2">
    <location>
        <begin position="91"/>
        <end position="112"/>
    </location>
</feature>
<reference evidence="3" key="1">
    <citation type="submission" date="2021-02" db="EMBL/GenBank/DDBJ databases">
        <authorList>
            <person name="Dougan E. K."/>
            <person name="Rhodes N."/>
            <person name="Thang M."/>
            <person name="Chan C."/>
        </authorList>
    </citation>
    <scope>NUCLEOTIDE SEQUENCE</scope>
</reference>
<dbReference type="AlphaFoldDB" id="A0A812VGD1"/>
<accession>A0A812VGD1</accession>
<feature type="transmembrane region" description="Helical" evidence="2">
    <location>
        <begin position="66"/>
        <end position="85"/>
    </location>
</feature>
<keyword evidence="2" id="KW-0472">Membrane</keyword>
<keyword evidence="4" id="KW-1185">Reference proteome</keyword>